<comment type="function">
    <text evidence="7">This is one of the proteins that bind and probably mediate the attachment of the 5S RNA into the large ribosomal subunit, where it forms part of the central protuberance.</text>
</comment>
<dbReference type="PANTHER" id="PTHR12899:SF3">
    <property type="entry name" value="LARGE RIBOSOMAL SUBUNIT PROTEIN UL18M"/>
    <property type="match status" value="1"/>
</dbReference>
<proteinExistence type="inferred from homology"/>
<evidence type="ECO:0000256" key="7">
    <source>
        <dbReference type="HAMAP-Rule" id="MF_01337"/>
    </source>
</evidence>
<sequence>MSMNKIERRNRIKLRIRKKVSGTAERPRMTVFRSNKQIYVQFIDDLRGVTLASASSLDKEVAEQVKGVNKCQEAAIVGKLAAERAAAKGITTVSFDRNGYLYHGRVKQLADAAREGGLKF</sequence>
<dbReference type="NCBIfam" id="TIGR00060">
    <property type="entry name" value="L18_bact"/>
    <property type="match status" value="1"/>
</dbReference>
<dbReference type="GO" id="GO:0006412">
    <property type="term" value="P:translation"/>
    <property type="evidence" value="ECO:0007669"/>
    <property type="project" value="UniProtKB-UniRule"/>
</dbReference>
<comment type="similarity">
    <text evidence="1 7">Belongs to the universal ribosomal protein uL18 family.</text>
</comment>
<dbReference type="Proteomes" id="UP000824014">
    <property type="component" value="Unassembled WGS sequence"/>
</dbReference>
<evidence type="ECO:0000256" key="1">
    <source>
        <dbReference type="ARBA" id="ARBA00007116"/>
    </source>
</evidence>
<evidence type="ECO:0000313" key="9">
    <source>
        <dbReference type="Proteomes" id="UP000824014"/>
    </source>
</evidence>
<dbReference type="Pfam" id="PF00861">
    <property type="entry name" value="Ribosomal_L18p"/>
    <property type="match status" value="1"/>
</dbReference>
<dbReference type="HAMAP" id="MF_01337_B">
    <property type="entry name" value="Ribosomal_uL18_B"/>
    <property type="match status" value="1"/>
</dbReference>
<dbReference type="InterPro" id="IPR004389">
    <property type="entry name" value="Ribosomal_uL18_bac-type"/>
</dbReference>
<dbReference type="GO" id="GO:0008097">
    <property type="term" value="F:5S rRNA binding"/>
    <property type="evidence" value="ECO:0007669"/>
    <property type="project" value="TreeGrafter"/>
</dbReference>
<reference evidence="8" key="2">
    <citation type="submission" date="2021-04" db="EMBL/GenBank/DDBJ databases">
        <authorList>
            <person name="Gilroy R."/>
        </authorList>
    </citation>
    <scope>NUCLEOTIDE SEQUENCE</scope>
    <source>
        <strain evidence="8">ChiHjej11B10-19426</strain>
    </source>
</reference>
<name>A0A9D2DDN6_9BACT</name>
<dbReference type="AlphaFoldDB" id="A0A9D2DDN6"/>
<keyword evidence="5 7" id="KW-0687">Ribonucleoprotein</keyword>
<organism evidence="8 9">
    <name type="scientific">Candidatus Tidjanibacter faecipullorum</name>
    <dbReference type="NCBI Taxonomy" id="2838766"/>
    <lineage>
        <taxon>Bacteria</taxon>
        <taxon>Pseudomonadati</taxon>
        <taxon>Bacteroidota</taxon>
        <taxon>Bacteroidia</taxon>
        <taxon>Bacteroidales</taxon>
        <taxon>Rikenellaceae</taxon>
        <taxon>Tidjanibacter</taxon>
    </lineage>
</organism>
<evidence type="ECO:0000256" key="5">
    <source>
        <dbReference type="ARBA" id="ARBA00023274"/>
    </source>
</evidence>
<dbReference type="SUPFAM" id="SSF53137">
    <property type="entry name" value="Translational machinery components"/>
    <property type="match status" value="1"/>
</dbReference>
<evidence type="ECO:0000256" key="2">
    <source>
        <dbReference type="ARBA" id="ARBA00022730"/>
    </source>
</evidence>
<comment type="caution">
    <text evidence="8">The sequence shown here is derived from an EMBL/GenBank/DDBJ whole genome shotgun (WGS) entry which is preliminary data.</text>
</comment>
<evidence type="ECO:0000256" key="3">
    <source>
        <dbReference type="ARBA" id="ARBA00022884"/>
    </source>
</evidence>
<dbReference type="FunFam" id="3.30.420.100:FF:000003">
    <property type="entry name" value="50S ribosomal protein L18"/>
    <property type="match status" value="1"/>
</dbReference>
<keyword evidence="3 7" id="KW-0694">RNA-binding</keyword>
<dbReference type="CDD" id="cd00432">
    <property type="entry name" value="Ribosomal_L18_L5e"/>
    <property type="match status" value="1"/>
</dbReference>
<dbReference type="GO" id="GO:0003735">
    <property type="term" value="F:structural constituent of ribosome"/>
    <property type="evidence" value="ECO:0007669"/>
    <property type="project" value="InterPro"/>
</dbReference>
<protein>
    <recommendedName>
        <fullName evidence="6 7">Large ribosomal subunit protein uL18</fullName>
    </recommendedName>
</protein>
<dbReference type="InterPro" id="IPR057268">
    <property type="entry name" value="Ribosomal_L18"/>
</dbReference>
<dbReference type="PANTHER" id="PTHR12899">
    <property type="entry name" value="39S RIBOSOMAL PROTEIN L18, MITOCHONDRIAL"/>
    <property type="match status" value="1"/>
</dbReference>
<dbReference type="Gene3D" id="3.30.420.100">
    <property type="match status" value="1"/>
</dbReference>
<evidence type="ECO:0000256" key="4">
    <source>
        <dbReference type="ARBA" id="ARBA00022980"/>
    </source>
</evidence>
<dbReference type="GO" id="GO:0022625">
    <property type="term" value="C:cytosolic large ribosomal subunit"/>
    <property type="evidence" value="ECO:0007669"/>
    <property type="project" value="TreeGrafter"/>
</dbReference>
<gene>
    <name evidence="7 8" type="primary">rplR</name>
    <name evidence="8" type="ORF">H9816_03595</name>
</gene>
<keyword evidence="4 7" id="KW-0689">Ribosomal protein</keyword>
<keyword evidence="2 7" id="KW-0699">rRNA-binding</keyword>
<evidence type="ECO:0000313" key="8">
    <source>
        <dbReference type="EMBL" id="HIZ14980.1"/>
    </source>
</evidence>
<comment type="subunit">
    <text evidence="7">Part of the 50S ribosomal subunit; part of the 5S rRNA/L5/L18/L25 subcomplex. Contacts the 5S and 23S rRNAs.</text>
</comment>
<dbReference type="EMBL" id="DXCC01000010">
    <property type="protein sequence ID" value="HIZ14980.1"/>
    <property type="molecule type" value="Genomic_DNA"/>
</dbReference>
<evidence type="ECO:0000256" key="6">
    <source>
        <dbReference type="ARBA" id="ARBA00035197"/>
    </source>
</evidence>
<accession>A0A9D2DDN6</accession>
<dbReference type="InterPro" id="IPR005484">
    <property type="entry name" value="Ribosomal_uL18_bac/plant/anim"/>
</dbReference>
<reference evidence="8" key="1">
    <citation type="journal article" date="2021" name="PeerJ">
        <title>Extensive microbial diversity within the chicken gut microbiome revealed by metagenomics and culture.</title>
        <authorList>
            <person name="Gilroy R."/>
            <person name="Ravi A."/>
            <person name="Getino M."/>
            <person name="Pursley I."/>
            <person name="Horton D.L."/>
            <person name="Alikhan N.F."/>
            <person name="Baker D."/>
            <person name="Gharbi K."/>
            <person name="Hall N."/>
            <person name="Watson M."/>
            <person name="Adriaenssens E.M."/>
            <person name="Foster-Nyarko E."/>
            <person name="Jarju S."/>
            <person name="Secka A."/>
            <person name="Antonio M."/>
            <person name="Oren A."/>
            <person name="Chaudhuri R.R."/>
            <person name="La Ragione R."/>
            <person name="Hildebrand F."/>
            <person name="Pallen M.J."/>
        </authorList>
    </citation>
    <scope>NUCLEOTIDE SEQUENCE</scope>
    <source>
        <strain evidence="8">ChiHjej11B10-19426</strain>
    </source>
</reference>